<name>A0A7C8PXM1_ORBOL</name>
<proteinExistence type="predicted"/>
<reference evidence="1 2" key="1">
    <citation type="submission" date="2019-03" db="EMBL/GenBank/DDBJ databases">
        <title>Nematode-trapping fungi genome.</title>
        <authorList>
            <person name="Vidal-Diez De Ulzurrun G."/>
        </authorList>
    </citation>
    <scope>NUCLEOTIDE SEQUENCE [LARGE SCALE GENOMIC DNA]</scope>
    <source>
        <strain evidence="1 2">TWF154</strain>
    </source>
</reference>
<organism evidence="1 2">
    <name type="scientific">Orbilia oligospora</name>
    <name type="common">Nematode-trapping fungus</name>
    <name type="synonym">Arthrobotrys oligospora</name>
    <dbReference type="NCBI Taxonomy" id="2813651"/>
    <lineage>
        <taxon>Eukaryota</taxon>
        <taxon>Fungi</taxon>
        <taxon>Dikarya</taxon>
        <taxon>Ascomycota</taxon>
        <taxon>Pezizomycotina</taxon>
        <taxon>Orbiliomycetes</taxon>
        <taxon>Orbiliales</taxon>
        <taxon>Orbiliaceae</taxon>
        <taxon>Orbilia</taxon>
    </lineage>
</organism>
<dbReference type="EMBL" id="SOZJ01000001">
    <property type="protein sequence ID" value="TGJ73000.1"/>
    <property type="molecule type" value="Genomic_DNA"/>
</dbReference>
<gene>
    <name evidence="1" type="ORF">EYR41_000119</name>
</gene>
<protein>
    <submittedName>
        <fullName evidence="1">Uncharacterized protein</fullName>
    </submittedName>
</protein>
<comment type="caution">
    <text evidence="1">The sequence shown here is derived from an EMBL/GenBank/DDBJ whole genome shotgun (WGS) entry which is preliminary data.</text>
</comment>
<accession>A0A7C8PXM1</accession>
<dbReference type="AlphaFoldDB" id="A0A7C8PXM1"/>
<evidence type="ECO:0000313" key="1">
    <source>
        <dbReference type="EMBL" id="TGJ73000.1"/>
    </source>
</evidence>
<sequence length="109" mass="12797">MMDMMAATTELLRFEGPCTIFGHDITYELLCIYHNLTLTIPLTKRQKRDNKESFFLETRTGPNSLEKWSRNPHRRGRKLEREKHVAPWKGKLPCGVSEYIACRDLVPYV</sequence>
<evidence type="ECO:0000313" key="2">
    <source>
        <dbReference type="Proteomes" id="UP000297595"/>
    </source>
</evidence>
<dbReference type="Proteomes" id="UP000297595">
    <property type="component" value="Unassembled WGS sequence"/>
</dbReference>